<dbReference type="Proteomes" id="UP001161691">
    <property type="component" value="Unassembled WGS sequence"/>
</dbReference>
<reference evidence="2" key="1">
    <citation type="submission" date="2023-04" db="EMBL/GenBank/DDBJ databases">
        <title>Comparative genomic analysis of Cohnella hashimotonis sp. nov., isolated from the International Space Station.</title>
        <authorList>
            <person name="Venkateswaran K."/>
            <person name="Simpson A."/>
        </authorList>
    </citation>
    <scope>NUCLEOTIDE SEQUENCE</scope>
    <source>
        <strain evidence="2">F6_2S_P_1</strain>
    </source>
</reference>
<evidence type="ECO:0000313" key="2">
    <source>
        <dbReference type="EMBL" id="MDI4647732.1"/>
    </source>
</evidence>
<evidence type="ECO:0000256" key="1">
    <source>
        <dbReference type="SAM" id="Phobius"/>
    </source>
</evidence>
<feature type="transmembrane region" description="Helical" evidence="1">
    <location>
        <begin position="20"/>
        <end position="41"/>
    </location>
</feature>
<dbReference type="RefSeq" id="WP_282910480.1">
    <property type="nucleotide sequence ID" value="NZ_JAGRPV010000001.1"/>
</dbReference>
<keyword evidence="3" id="KW-1185">Reference proteome</keyword>
<gene>
    <name evidence="2" type="ORF">KB449_22460</name>
</gene>
<sequence length="257" mass="27552">MFNRLIAAELMKLKHTKMYLLVLAGALPANLVTWSGFLPRVTPDGASAGIDLQDMFYRQGMTMTILAPFMFALMIGYIVSREYQERTINQLFAYPIPRVNILLAKLTTALLLIFVTSALSSVSTLATALVASFAQPIDTAALGAGIRMNLLACMLSFGTVPLAAALSMVGKSVIPSTVLGALAALVTLIGEMGHGARGFLFPWLMPYWPVRELGQGLQEIDAAAYAVPGGIILAALFAISLVFCVVYYEKAEIHSGS</sequence>
<comment type="caution">
    <text evidence="2">The sequence shown here is derived from an EMBL/GenBank/DDBJ whole genome shotgun (WGS) entry which is preliminary data.</text>
</comment>
<evidence type="ECO:0000313" key="3">
    <source>
        <dbReference type="Proteomes" id="UP001161691"/>
    </source>
</evidence>
<accession>A0ABT6TLK0</accession>
<dbReference type="EMBL" id="JAGRPV010000001">
    <property type="protein sequence ID" value="MDI4647732.1"/>
    <property type="molecule type" value="Genomic_DNA"/>
</dbReference>
<organism evidence="2 3">
    <name type="scientific">Cohnella hashimotonis</name>
    <dbReference type="NCBI Taxonomy" id="2826895"/>
    <lineage>
        <taxon>Bacteria</taxon>
        <taxon>Bacillati</taxon>
        <taxon>Bacillota</taxon>
        <taxon>Bacilli</taxon>
        <taxon>Bacillales</taxon>
        <taxon>Paenibacillaceae</taxon>
        <taxon>Cohnella</taxon>
    </lineage>
</organism>
<feature type="transmembrane region" description="Helical" evidence="1">
    <location>
        <begin position="178"/>
        <end position="205"/>
    </location>
</feature>
<feature type="transmembrane region" description="Helical" evidence="1">
    <location>
        <begin position="146"/>
        <end position="166"/>
    </location>
</feature>
<proteinExistence type="predicted"/>
<keyword evidence="1" id="KW-1133">Transmembrane helix</keyword>
<keyword evidence="1" id="KW-0812">Transmembrane</keyword>
<name>A0ABT6TLK0_9BACL</name>
<protein>
    <submittedName>
        <fullName evidence="2">ABC transporter permease</fullName>
    </submittedName>
</protein>
<keyword evidence="1" id="KW-0472">Membrane</keyword>
<feature type="transmembrane region" description="Helical" evidence="1">
    <location>
        <begin position="61"/>
        <end position="80"/>
    </location>
</feature>
<dbReference type="Pfam" id="PF12730">
    <property type="entry name" value="ABC2_membrane_4"/>
    <property type="match status" value="1"/>
</dbReference>
<feature type="transmembrane region" description="Helical" evidence="1">
    <location>
        <begin position="101"/>
        <end position="134"/>
    </location>
</feature>
<feature type="transmembrane region" description="Helical" evidence="1">
    <location>
        <begin position="225"/>
        <end position="248"/>
    </location>
</feature>